<comment type="subcellular location">
    <subcellularLocation>
        <location evidence="1">Cell membrane</location>
        <topology evidence="1">Multi-pass membrane protein</topology>
    </subcellularLocation>
    <subcellularLocation>
        <location evidence="6">Membrane</location>
        <topology evidence="6">Multi-pass membrane protein</topology>
    </subcellularLocation>
</comment>
<keyword evidence="2" id="KW-1003">Cell membrane</keyword>
<feature type="domain" description="MotA/TolQ/ExbB proton channel" evidence="8">
    <location>
        <begin position="115"/>
        <end position="221"/>
    </location>
</feature>
<dbReference type="GO" id="GO:0005886">
    <property type="term" value="C:plasma membrane"/>
    <property type="evidence" value="ECO:0007669"/>
    <property type="project" value="UniProtKB-SubCell"/>
</dbReference>
<feature type="transmembrane region" description="Helical" evidence="7">
    <location>
        <begin position="31"/>
        <end position="51"/>
    </location>
</feature>
<keyword evidence="6" id="KW-0653">Protein transport</keyword>
<comment type="caution">
    <text evidence="9">The sequence shown here is derived from an EMBL/GenBank/DDBJ whole genome shotgun (WGS) entry which is preliminary data.</text>
</comment>
<feature type="transmembrane region" description="Helical" evidence="7">
    <location>
        <begin position="184"/>
        <end position="209"/>
    </location>
</feature>
<dbReference type="PANTHER" id="PTHR30625:SF3">
    <property type="entry name" value="TOL-PAL SYSTEM PROTEIN TOLQ"/>
    <property type="match status" value="1"/>
</dbReference>
<gene>
    <name evidence="9" type="ORF">COB67_07785</name>
</gene>
<keyword evidence="6" id="KW-0813">Transport</keyword>
<feature type="transmembrane region" description="Helical" evidence="7">
    <location>
        <begin position="143"/>
        <end position="164"/>
    </location>
</feature>
<evidence type="ECO:0000256" key="7">
    <source>
        <dbReference type="SAM" id="Phobius"/>
    </source>
</evidence>
<evidence type="ECO:0000256" key="3">
    <source>
        <dbReference type="ARBA" id="ARBA00022692"/>
    </source>
</evidence>
<dbReference type="AlphaFoldDB" id="A0A2A4T2Q0"/>
<keyword evidence="4 7" id="KW-1133">Transmembrane helix</keyword>
<dbReference type="GO" id="GO:0017038">
    <property type="term" value="P:protein import"/>
    <property type="evidence" value="ECO:0007669"/>
    <property type="project" value="TreeGrafter"/>
</dbReference>
<dbReference type="PANTHER" id="PTHR30625">
    <property type="entry name" value="PROTEIN TOLQ"/>
    <property type="match status" value="1"/>
</dbReference>
<comment type="similarity">
    <text evidence="6">Belongs to the exbB/tolQ family.</text>
</comment>
<accession>A0A2A4T2Q0</accession>
<dbReference type="InterPro" id="IPR002898">
    <property type="entry name" value="MotA_ExbB_proton_chnl"/>
</dbReference>
<proteinExistence type="inferred from homology"/>
<evidence type="ECO:0000256" key="6">
    <source>
        <dbReference type="RuleBase" id="RU004057"/>
    </source>
</evidence>
<evidence type="ECO:0000259" key="8">
    <source>
        <dbReference type="Pfam" id="PF01618"/>
    </source>
</evidence>
<dbReference type="InterPro" id="IPR050790">
    <property type="entry name" value="ExbB/TolQ_transport"/>
</dbReference>
<evidence type="ECO:0000256" key="4">
    <source>
        <dbReference type="ARBA" id="ARBA00022989"/>
    </source>
</evidence>
<keyword evidence="5 7" id="KW-0472">Membrane</keyword>
<organism evidence="9 10">
    <name type="scientific">SAR324 cluster bacterium</name>
    <dbReference type="NCBI Taxonomy" id="2024889"/>
    <lineage>
        <taxon>Bacteria</taxon>
        <taxon>Deltaproteobacteria</taxon>
        <taxon>SAR324 cluster</taxon>
    </lineage>
</organism>
<name>A0A2A4T2Q0_9DELT</name>
<evidence type="ECO:0000313" key="10">
    <source>
        <dbReference type="Proteomes" id="UP000218113"/>
    </source>
</evidence>
<keyword evidence="3 7" id="KW-0812">Transmembrane</keyword>
<protein>
    <recommendedName>
        <fullName evidence="8">MotA/TolQ/ExbB proton channel domain-containing protein</fullName>
    </recommendedName>
</protein>
<dbReference type="EMBL" id="NVSR01000049">
    <property type="protein sequence ID" value="PCI27782.1"/>
    <property type="molecule type" value="Genomic_DNA"/>
</dbReference>
<evidence type="ECO:0000256" key="5">
    <source>
        <dbReference type="ARBA" id="ARBA00023136"/>
    </source>
</evidence>
<sequence length="252" mass="27863">MDIQVLTNWLRLPSNSFLATSLQGGVVEHTALGILLLMSLVSWGIIFKKMIFFQLVMRTSRNFLKQVDLYQGLTDLQIRADVAREAYPAQEFHAAYREYQSTIEERHSALNTGEKKALILRIERCIERSIVTHNSQMEKGISLLATISGSAPFIGLFGTVVGIIDAFQNISTQGSSSIAVVAPGISSALVATGFGLFTAIPALIAFNLFREKNRVISNEMRSFGLELINLFDREAACYNQIKTVSNPSVKLT</sequence>
<evidence type="ECO:0000256" key="1">
    <source>
        <dbReference type="ARBA" id="ARBA00004651"/>
    </source>
</evidence>
<dbReference type="Proteomes" id="UP000218113">
    <property type="component" value="Unassembled WGS sequence"/>
</dbReference>
<dbReference type="Pfam" id="PF01618">
    <property type="entry name" value="MotA_ExbB"/>
    <property type="match status" value="1"/>
</dbReference>
<evidence type="ECO:0000256" key="2">
    <source>
        <dbReference type="ARBA" id="ARBA00022475"/>
    </source>
</evidence>
<reference evidence="10" key="1">
    <citation type="submission" date="2017-08" db="EMBL/GenBank/DDBJ databases">
        <title>A dynamic microbial community with high functional redundancy inhabits the cold, oxic subseafloor aquifer.</title>
        <authorList>
            <person name="Tully B.J."/>
            <person name="Wheat C.G."/>
            <person name="Glazer B.T."/>
            <person name="Huber J.A."/>
        </authorList>
    </citation>
    <scope>NUCLEOTIDE SEQUENCE [LARGE SCALE GENOMIC DNA]</scope>
</reference>
<evidence type="ECO:0000313" key="9">
    <source>
        <dbReference type="EMBL" id="PCI27782.1"/>
    </source>
</evidence>